<dbReference type="Gene3D" id="2.30.30.190">
    <property type="entry name" value="CAP Gly-rich-like domain"/>
    <property type="match status" value="2"/>
</dbReference>
<name>A0A3R7PZS9_PENVA</name>
<dbReference type="GO" id="GO:0031122">
    <property type="term" value="P:cytoplasmic microtubule organization"/>
    <property type="evidence" value="ECO:0007669"/>
    <property type="project" value="TreeGrafter"/>
</dbReference>
<dbReference type="GO" id="GO:0005938">
    <property type="term" value="C:cell cortex"/>
    <property type="evidence" value="ECO:0007669"/>
    <property type="project" value="TreeGrafter"/>
</dbReference>
<evidence type="ECO:0000313" key="3">
    <source>
        <dbReference type="EMBL" id="ROT64830.1"/>
    </source>
</evidence>
<feature type="compositionally biased region" description="Low complexity" evidence="1">
    <location>
        <begin position="139"/>
        <end position="158"/>
    </location>
</feature>
<dbReference type="EMBL" id="QCYY01003178">
    <property type="protein sequence ID" value="ROT64830.1"/>
    <property type="molecule type" value="Genomic_DNA"/>
</dbReference>
<dbReference type="PROSITE" id="PS50245">
    <property type="entry name" value="CAP_GLY_2"/>
    <property type="match status" value="2"/>
</dbReference>
<feature type="compositionally biased region" description="Low complexity" evidence="1">
    <location>
        <begin position="261"/>
        <end position="272"/>
    </location>
</feature>
<dbReference type="PANTHER" id="PTHR18916:SF82">
    <property type="entry name" value="CAP-GLY DOMAIN-CONTAINING PROTEIN"/>
    <property type="match status" value="1"/>
</dbReference>
<protein>
    <submittedName>
        <fullName evidence="3">Putative restin</fullName>
    </submittedName>
</protein>
<evidence type="ECO:0000313" key="4">
    <source>
        <dbReference type="Proteomes" id="UP000283509"/>
    </source>
</evidence>
<organism evidence="3 4">
    <name type="scientific">Penaeus vannamei</name>
    <name type="common">Whiteleg shrimp</name>
    <name type="synonym">Litopenaeus vannamei</name>
    <dbReference type="NCBI Taxonomy" id="6689"/>
    <lineage>
        <taxon>Eukaryota</taxon>
        <taxon>Metazoa</taxon>
        <taxon>Ecdysozoa</taxon>
        <taxon>Arthropoda</taxon>
        <taxon>Crustacea</taxon>
        <taxon>Multicrustacea</taxon>
        <taxon>Malacostraca</taxon>
        <taxon>Eumalacostraca</taxon>
        <taxon>Eucarida</taxon>
        <taxon>Decapoda</taxon>
        <taxon>Dendrobranchiata</taxon>
        <taxon>Penaeoidea</taxon>
        <taxon>Penaeidae</taxon>
        <taxon>Penaeus</taxon>
    </lineage>
</organism>
<dbReference type="InterPro" id="IPR036859">
    <property type="entry name" value="CAP-Gly_dom_sf"/>
</dbReference>
<feature type="region of interest" description="Disordered" evidence="1">
    <location>
        <begin position="1"/>
        <end position="21"/>
    </location>
</feature>
<feature type="region of interest" description="Disordered" evidence="1">
    <location>
        <begin position="233"/>
        <end position="272"/>
    </location>
</feature>
<feature type="region of interest" description="Disordered" evidence="1">
    <location>
        <begin position="123"/>
        <end position="158"/>
    </location>
</feature>
<reference evidence="3 4" key="1">
    <citation type="submission" date="2018-04" db="EMBL/GenBank/DDBJ databases">
        <authorList>
            <person name="Zhang X."/>
            <person name="Yuan J."/>
            <person name="Li F."/>
            <person name="Xiang J."/>
        </authorList>
    </citation>
    <scope>NUCLEOTIDE SEQUENCE [LARGE SCALE GENOMIC DNA]</scope>
    <source>
        <tissue evidence="3">Muscle</tissue>
    </source>
</reference>
<dbReference type="STRING" id="6689.A0A3R7PZS9"/>
<feature type="compositionally biased region" description="Polar residues" evidence="1">
    <location>
        <begin position="123"/>
        <end position="138"/>
    </location>
</feature>
<dbReference type="SUPFAM" id="SSF74924">
    <property type="entry name" value="Cap-Gly domain"/>
    <property type="match status" value="2"/>
</dbReference>
<evidence type="ECO:0000259" key="2">
    <source>
        <dbReference type="PROSITE" id="PS50245"/>
    </source>
</evidence>
<dbReference type="GO" id="GO:0051010">
    <property type="term" value="F:microtubule plus-end binding"/>
    <property type="evidence" value="ECO:0007669"/>
    <property type="project" value="TreeGrafter"/>
</dbReference>
<comment type="caution">
    <text evidence="3">The sequence shown here is derived from an EMBL/GenBank/DDBJ whole genome shotgun (WGS) entry which is preliminary data.</text>
</comment>
<evidence type="ECO:0000256" key="1">
    <source>
        <dbReference type="SAM" id="MobiDB-lite"/>
    </source>
</evidence>
<feature type="domain" description="CAP-Gly" evidence="2">
    <location>
        <begin position="183"/>
        <end position="225"/>
    </location>
</feature>
<proteinExistence type="predicted"/>
<dbReference type="SMART" id="SM01052">
    <property type="entry name" value="CAP_GLY"/>
    <property type="match status" value="2"/>
</dbReference>
<dbReference type="AlphaFoldDB" id="A0A3R7PZS9"/>
<sequence>MGSLKRTVGATGRTSSLPAPKVPATKKLATDASVVLTEDTDSFIIGDRVWVGGTKGGHISYIGETQFAPGEWAGVTLDEPIGKNDGSVAGVRYFQCEAKKGVFSRLTRLSRTPLTDQDIEILTSRSSTVGSDSPKTNGTPAASVASGPTSSTTPSVSSDLKVGDRVVINSASGVKHGTLRFIGKADFAEGIWAGVELDEPNGKNDGSVAGKKYFECKNKYGLFAPVARVSKFTGGSGTPRRTSSLSQTPRGSLRRSNSKESIGGSSVASSTTSSIRGTRVRLGVTSLSPGQVPCLPVLLSFVDVVVRGSGFV</sequence>
<dbReference type="Proteomes" id="UP000283509">
    <property type="component" value="Unassembled WGS sequence"/>
</dbReference>
<dbReference type="GO" id="GO:0035371">
    <property type="term" value="C:microtubule plus-end"/>
    <property type="evidence" value="ECO:0007669"/>
    <property type="project" value="TreeGrafter"/>
</dbReference>
<dbReference type="OrthoDB" id="5412539at2759"/>
<dbReference type="Pfam" id="PF01302">
    <property type="entry name" value="CAP_GLY"/>
    <property type="match status" value="2"/>
</dbReference>
<keyword evidence="4" id="KW-1185">Reference proteome</keyword>
<dbReference type="InterPro" id="IPR000938">
    <property type="entry name" value="CAP-Gly_domain"/>
</dbReference>
<feature type="domain" description="CAP-Gly" evidence="2">
    <location>
        <begin position="63"/>
        <end position="105"/>
    </location>
</feature>
<dbReference type="GO" id="GO:0005634">
    <property type="term" value="C:nucleus"/>
    <property type="evidence" value="ECO:0007669"/>
    <property type="project" value="TreeGrafter"/>
</dbReference>
<feature type="compositionally biased region" description="Polar residues" evidence="1">
    <location>
        <begin position="239"/>
        <end position="250"/>
    </location>
</feature>
<dbReference type="PROSITE" id="PS00845">
    <property type="entry name" value="CAP_GLY_1"/>
    <property type="match status" value="2"/>
</dbReference>
<accession>A0A3R7PZS9</accession>
<gene>
    <name evidence="3" type="ORF">C7M84_017222</name>
</gene>
<reference evidence="3 4" key="2">
    <citation type="submission" date="2019-01" db="EMBL/GenBank/DDBJ databases">
        <title>The decoding of complex shrimp genome reveals the adaptation for benthos swimmer, frequently molting mechanism and breeding impact on genome.</title>
        <authorList>
            <person name="Sun Y."/>
            <person name="Gao Y."/>
            <person name="Yu Y."/>
        </authorList>
    </citation>
    <scope>NUCLEOTIDE SEQUENCE [LARGE SCALE GENOMIC DNA]</scope>
    <source>
        <tissue evidence="3">Muscle</tissue>
    </source>
</reference>
<dbReference type="PANTHER" id="PTHR18916">
    <property type="entry name" value="DYNACTIN 1-RELATED MICROTUBULE-BINDING"/>
    <property type="match status" value="1"/>
</dbReference>